<dbReference type="EMBL" id="LNKF01000004">
    <property type="protein sequence ID" value="OSG94060.1"/>
    <property type="molecule type" value="Genomic_DNA"/>
</dbReference>
<organism evidence="1 2">
    <name type="scientific">Bifidobacterium adolescentis</name>
    <dbReference type="NCBI Taxonomy" id="1680"/>
    <lineage>
        <taxon>Bacteria</taxon>
        <taxon>Bacillati</taxon>
        <taxon>Actinomycetota</taxon>
        <taxon>Actinomycetes</taxon>
        <taxon>Bifidobacteriales</taxon>
        <taxon>Bifidobacteriaceae</taxon>
        <taxon>Bifidobacterium</taxon>
    </lineage>
</organism>
<comment type="caution">
    <text evidence="1">The sequence shown here is derived from an EMBL/GenBank/DDBJ whole genome shotgun (WGS) entry which is preliminary data.</text>
</comment>
<evidence type="ECO:0000313" key="2">
    <source>
        <dbReference type="Proteomes" id="UP000193664"/>
    </source>
</evidence>
<dbReference type="AlphaFoldDB" id="A0A1X2YXW2"/>
<evidence type="ECO:0000313" key="1">
    <source>
        <dbReference type="EMBL" id="OSG94060.1"/>
    </source>
</evidence>
<name>A0A1X2YXW2_BIFAD</name>
<dbReference type="RefSeq" id="WP_038444700.1">
    <property type="nucleotide sequence ID" value="NZ_CP007443.1"/>
</dbReference>
<dbReference type="Proteomes" id="UP000193664">
    <property type="component" value="Unassembled WGS sequence"/>
</dbReference>
<protein>
    <submittedName>
        <fullName evidence="1">Uncharacterized protein</fullName>
    </submittedName>
</protein>
<accession>A0A1X2YXW2</accession>
<proteinExistence type="predicted"/>
<gene>
    <name evidence="1" type="ORF">AD0028_2056</name>
</gene>
<reference evidence="1 2" key="1">
    <citation type="journal article" date="2016" name="Sci. Rep.">
        <title>Evaluation of genetic diversity among strains of the human gut commensal Bifidobacterium adolescentis.</title>
        <authorList>
            <person name="Duranti S."/>
            <person name="Milani C."/>
            <person name="Lugli G.A."/>
            <person name="Mancabelli L."/>
            <person name="Turroni F."/>
            <person name="Ferrario C."/>
            <person name="Mangifesta M."/>
            <person name="Viappiani A."/>
            <person name="Sanchez B."/>
            <person name="Margolles A."/>
            <person name="van Sinderen D."/>
            <person name="Ventura M."/>
        </authorList>
    </citation>
    <scope>NUCLEOTIDE SEQUENCE [LARGE SCALE GENOMIC DNA]</scope>
    <source>
        <strain evidence="1 2">AD2-8</strain>
    </source>
</reference>
<sequence length="65" mass="7337">MARNDGSRRRRGGLCDRLFGDLSAKKLRKVLFGAVAAVVIVIEQYVRNVLGDDAKNWTIEFKDVQ</sequence>